<dbReference type="InterPro" id="IPR011545">
    <property type="entry name" value="DEAD/DEAH_box_helicase_dom"/>
</dbReference>
<dbReference type="InterPro" id="IPR009073">
    <property type="entry name" value="HscB_oligo_C"/>
</dbReference>
<dbReference type="SUPFAM" id="SSF46565">
    <property type="entry name" value="Chaperone J-domain"/>
    <property type="match status" value="1"/>
</dbReference>
<dbReference type="SUPFAM" id="SSF54768">
    <property type="entry name" value="dsRNA-binding domain-like"/>
    <property type="match status" value="1"/>
</dbReference>
<feature type="region of interest" description="Disordered" evidence="10">
    <location>
        <begin position="262"/>
        <end position="377"/>
    </location>
</feature>
<evidence type="ECO:0000259" key="14">
    <source>
        <dbReference type="PROSITE" id="PS51194"/>
    </source>
</evidence>
<keyword evidence="2" id="KW-0547">Nucleotide-binding</keyword>
<evidence type="ECO:0000313" key="16">
    <source>
        <dbReference type="Proteomes" id="UP001215151"/>
    </source>
</evidence>
<dbReference type="GO" id="GO:0005524">
    <property type="term" value="F:ATP binding"/>
    <property type="evidence" value="ECO:0007669"/>
    <property type="project" value="UniProtKB-KW"/>
</dbReference>
<evidence type="ECO:0000256" key="9">
    <source>
        <dbReference type="PROSITE-ProRule" id="PRU00266"/>
    </source>
</evidence>
<dbReference type="FunFam" id="1.20.120.1080:FF:000002">
    <property type="entry name" value="Putative ATP-dependent RNA helicase DHX36"/>
    <property type="match status" value="1"/>
</dbReference>
<comment type="similarity">
    <text evidence="1">Belongs to the HscB family.</text>
</comment>
<dbReference type="FunFam" id="3.40.50.300:FF:000526">
    <property type="entry name" value="DExH-box ATP-dependent RNA helicase DExH3"/>
    <property type="match status" value="1"/>
</dbReference>
<sequence length="1540" mass="172350">MTYHEMLGTPYEPNPFAVDVRQLKNQFRAVQAVVHPDRWVSRPPEQQAIAAAMSSRINEALHRLSNPLRRAEYILAREGFAGEESDKLDDMELLMEVMEARESLANAQSPDEVAEIRAENDAKIQDSIQEIERLVADKDWPALRTAAIRLKYLQGIESAAAAWPASELLARYGKFQSIGFAGHERLLNLAETGDETQPSSFEQAVLSRIAYRERCNRCARLLHIPAQSAQLPPPDPSVPFDTFMLPAFTLARIRRSLLMPSNLARPSSPLASSSAIPSHPRSYSQPALNAKQSSASPKRTSDSPSTEEPPSKMYKVEHTSAGPSRSDRAPYRGSGRGASSSLLARAHKNNASGGRGGKKKGRGAPNLPSLSGPLHDEGYITQTYRTKPIKKIFETNPKSPLNNYLINHTGQQMEFTSVHGIVEGTEQPVYRCTTTAKYEDGEIVGVGDSPNKKSAENLAALSAVYQLDAVGAFDKKKEKAPEDRGPVETSLSDGTVVDYEKARHFMDYYCRRFRFSKPDISYSQPTRSYWQADMTVGDRRIGFGKGQSKKEATMRCYTDVVQYLESCDPNIWKEFQEDVKSGKDLGMAPTVLFQADEALEDKIDNLKDDIRRSTLYRNRPNRRTDTQDSAQAHMASAYRRPPPSEAFLADKSQRLLARRKAYLTDPQLESIRNTRATLPVFTKSEELLKHINEHDVTICMAATGSGKTTQIPQLILDEWIDRGEGAKCNIICTQPRRIAAISVAERVAKERGEVCGRGTIGYQVRFESKPPEPNGCVTYCTTGVFLRKMQTALMETSSRSSMDDITHVIVDEVHERDVDIDLMLVVLKRLLAERRAQKKPIKIVLMSATIDSTLFRNYFPDELGQPAGVVEIPGRAYPVQKHFLDDFVPTLSKDPQTSWVFREESVRKYLMQELGPDAPGVSSLSLSASRAPTPTLREHSRDTDDLELPVPLIALTIAHVLRKSEDGHVLVFLPGWDDISAVRRCLTDNDRSKPLGFNFNDTSKFSIHLLHSTIPVAEQQAIFEPPPPGIRRIILSTNIAETSVTIPDVVYVVDTARVKEQRYDPSRHISNLVSAWVGSSNLNQRAGRAGRHRPGEYFGILSRRHSEELHPHQTVEMKRVDLENVVMHVKALNFPGMSIEEVLAATIEPPAPDRIEAAIQSLHMVGALDANNNLTSLGSVLLQLPVDPRLGRLVLFGSFFRCLDAALTLAAIMGSREPFVAPMHVKAEAQARKNSWTPEEFRSDVLAALRAYREWWAMQSQGLYVSANRFCQDNFLSKPTLLNIAKVKDHLLKALTGERTYRTAVDKVVIIHPSSVNHRKKEMPQNDRPHLEKQIVAYMEKRQNISTSHNSDKYLVATTRLDPLTYILFGAYRISVTARGLECDGWLPVIGRMDVLDDLERLKVMMEDCMLRVFQGIIANRQRKAQQYRKPLTYDEGREDESGDEDDADLTNVPLSETEMKELDLMTMDLVRILNHYSTFRIAMQSQSNSRPGTPMDSPSLASVRLPSFSGSRSGYSTPYGGIGSAYSSRPSTPSRLSRQ</sequence>
<dbReference type="GO" id="GO:0001671">
    <property type="term" value="F:ATPase activator activity"/>
    <property type="evidence" value="ECO:0007669"/>
    <property type="project" value="InterPro"/>
</dbReference>
<dbReference type="Gene3D" id="1.20.1280.20">
    <property type="entry name" value="HscB, C-terminal domain"/>
    <property type="match status" value="1"/>
</dbReference>
<dbReference type="PROSITE" id="PS50137">
    <property type="entry name" value="DS_RBD"/>
    <property type="match status" value="1"/>
</dbReference>
<evidence type="ECO:0000259" key="11">
    <source>
        <dbReference type="PROSITE" id="PS50076"/>
    </source>
</evidence>
<evidence type="ECO:0008006" key="17">
    <source>
        <dbReference type="Google" id="ProtNLM"/>
    </source>
</evidence>
<dbReference type="InterPro" id="IPR014720">
    <property type="entry name" value="dsRBD_dom"/>
</dbReference>
<evidence type="ECO:0000256" key="5">
    <source>
        <dbReference type="ARBA" id="ARBA00022840"/>
    </source>
</evidence>
<feature type="compositionally biased region" description="Polar residues" evidence="10">
    <location>
        <begin position="281"/>
        <end position="298"/>
    </location>
</feature>
<feature type="region of interest" description="Disordered" evidence="10">
    <location>
        <begin position="614"/>
        <end position="643"/>
    </location>
</feature>
<evidence type="ECO:0000256" key="6">
    <source>
        <dbReference type="ARBA" id="ARBA00022884"/>
    </source>
</evidence>
<dbReference type="GO" id="GO:0051259">
    <property type="term" value="P:protein complex oligomerization"/>
    <property type="evidence" value="ECO:0007669"/>
    <property type="project" value="InterPro"/>
</dbReference>
<feature type="compositionally biased region" description="Low complexity" evidence="10">
    <location>
        <begin position="262"/>
        <end position="280"/>
    </location>
</feature>
<evidence type="ECO:0000256" key="4">
    <source>
        <dbReference type="ARBA" id="ARBA00022806"/>
    </source>
</evidence>
<feature type="compositionally biased region" description="Low complexity" evidence="10">
    <location>
        <begin position="1528"/>
        <end position="1540"/>
    </location>
</feature>
<evidence type="ECO:0000313" key="15">
    <source>
        <dbReference type="EMBL" id="KAJ8456945.1"/>
    </source>
</evidence>
<dbReference type="GO" id="GO:0051087">
    <property type="term" value="F:protein-folding chaperone binding"/>
    <property type="evidence" value="ECO:0007669"/>
    <property type="project" value="InterPro"/>
</dbReference>
<keyword evidence="6 9" id="KW-0694">RNA-binding</keyword>
<proteinExistence type="inferred from homology"/>
<dbReference type="SUPFAM" id="SSF47144">
    <property type="entry name" value="HSC20 (HSCB), C-terminal oligomerisation domain"/>
    <property type="match status" value="1"/>
</dbReference>
<dbReference type="PANTHER" id="PTHR18934">
    <property type="entry name" value="ATP-DEPENDENT RNA HELICASE"/>
    <property type="match status" value="1"/>
</dbReference>
<reference evidence="15" key="1">
    <citation type="submission" date="2022-11" db="EMBL/GenBank/DDBJ databases">
        <title>Genome Sequence of Cubamyces cubensis.</title>
        <authorList>
            <person name="Buettner E."/>
        </authorList>
    </citation>
    <scope>NUCLEOTIDE SEQUENCE</scope>
    <source>
        <strain evidence="15">MPL-01</strain>
    </source>
</reference>
<evidence type="ECO:0000259" key="12">
    <source>
        <dbReference type="PROSITE" id="PS50137"/>
    </source>
</evidence>
<comment type="caution">
    <text evidence="15">The sequence shown here is derived from an EMBL/GenBank/DDBJ whole genome shotgun (WGS) entry which is preliminary data.</text>
</comment>
<protein>
    <recommendedName>
        <fullName evidence="17">P-loop containing nucleoside triphosphate hydrolase protein</fullName>
    </recommendedName>
</protein>
<dbReference type="Pfam" id="PF00270">
    <property type="entry name" value="DEAD"/>
    <property type="match status" value="1"/>
</dbReference>
<dbReference type="PROSITE" id="PS51194">
    <property type="entry name" value="HELICASE_CTER"/>
    <property type="match status" value="1"/>
</dbReference>
<keyword evidence="3" id="KW-0378">Hydrolase</keyword>
<dbReference type="InterPro" id="IPR027417">
    <property type="entry name" value="P-loop_NTPase"/>
</dbReference>
<gene>
    <name evidence="15" type="ORF">ONZ51_g11822</name>
</gene>
<dbReference type="SUPFAM" id="SSF52540">
    <property type="entry name" value="P-loop containing nucleoside triphosphate hydrolases"/>
    <property type="match status" value="1"/>
</dbReference>
<organism evidence="15 16">
    <name type="scientific">Trametes cubensis</name>
    <dbReference type="NCBI Taxonomy" id="1111947"/>
    <lineage>
        <taxon>Eukaryota</taxon>
        <taxon>Fungi</taxon>
        <taxon>Dikarya</taxon>
        <taxon>Basidiomycota</taxon>
        <taxon>Agaricomycotina</taxon>
        <taxon>Agaricomycetes</taxon>
        <taxon>Polyporales</taxon>
        <taxon>Polyporaceae</taxon>
        <taxon>Trametes</taxon>
    </lineage>
</organism>
<evidence type="ECO:0000256" key="7">
    <source>
        <dbReference type="ARBA" id="ARBA00023186"/>
    </source>
</evidence>
<dbReference type="PANTHER" id="PTHR18934:SF203">
    <property type="entry name" value="ATP-DEPENDENT RNA HELICASE A"/>
    <property type="match status" value="1"/>
</dbReference>
<dbReference type="Pfam" id="PF07743">
    <property type="entry name" value="HSCB_C"/>
    <property type="match status" value="1"/>
</dbReference>
<dbReference type="Gene3D" id="1.20.120.1080">
    <property type="match status" value="1"/>
</dbReference>
<evidence type="ECO:0000256" key="3">
    <source>
        <dbReference type="ARBA" id="ARBA00022801"/>
    </source>
</evidence>
<dbReference type="GO" id="GO:0004386">
    <property type="term" value="F:helicase activity"/>
    <property type="evidence" value="ECO:0007669"/>
    <property type="project" value="UniProtKB-KW"/>
</dbReference>
<feature type="domain" description="Helicase ATP-binding" evidence="13">
    <location>
        <begin position="688"/>
        <end position="868"/>
    </location>
</feature>
<dbReference type="SMART" id="SM00847">
    <property type="entry name" value="HA2"/>
    <property type="match status" value="1"/>
</dbReference>
<dbReference type="SMART" id="SM00271">
    <property type="entry name" value="DnaJ"/>
    <property type="match status" value="1"/>
</dbReference>
<feature type="domain" description="J" evidence="11">
    <location>
        <begin position="2"/>
        <end position="77"/>
    </location>
</feature>
<dbReference type="PROSITE" id="PS51192">
    <property type="entry name" value="HELICASE_ATP_BIND_1"/>
    <property type="match status" value="1"/>
</dbReference>
<dbReference type="InterPro" id="IPR036386">
    <property type="entry name" value="HscB_C_sf"/>
</dbReference>
<feature type="region of interest" description="Disordered" evidence="10">
    <location>
        <begin position="1428"/>
        <end position="1456"/>
    </location>
</feature>
<dbReference type="InterPro" id="IPR014001">
    <property type="entry name" value="Helicase_ATP-bd"/>
</dbReference>
<keyword evidence="16" id="KW-1185">Reference proteome</keyword>
<dbReference type="Proteomes" id="UP001215151">
    <property type="component" value="Unassembled WGS sequence"/>
</dbReference>
<dbReference type="Pfam" id="PF21010">
    <property type="entry name" value="HA2_C"/>
    <property type="match status" value="1"/>
</dbReference>
<dbReference type="InterPro" id="IPR004640">
    <property type="entry name" value="HscB"/>
</dbReference>
<comment type="similarity">
    <text evidence="8">Belongs to the DExH box helicase family.</text>
</comment>
<keyword evidence="5" id="KW-0067">ATP-binding</keyword>
<dbReference type="GO" id="GO:0016787">
    <property type="term" value="F:hydrolase activity"/>
    <property type="evidence" value="ECO:0007669"/>
    <property type="project" value="UniProtKB-KW"/>
</dbReference>
<feature type="domain" description="Helicase C-terminal" evidence="14">
    <location>
        <begin position="956"/>
        <end position="1133"/>
    </location>
</feature>
<dbReference type="Pfam" id="PF00035">
    <property type="entry name" value="dsrm"/>
    <property type="match status" value="1"/>
</dbReference>
<feature type="compositionally biased region" description="Acidic residues" evidence="10">
    <location>
        <begin position="1437"/>
        <end position="1449"/>
    </location>
</feature>
<evidence type="ECO:0000256" key="2">
    <source>
        <dbReference type="ARBA" id="ARBA00022741"/>
    </source>
</evidence>
<dbReference type="PROSITE" id="PS50076">
    <property type="entry name" value="DNAJ_2"/>
    <property type="match status" value="1"/>
</dbReference>
<keyword evidence="7" id="KW-0143">Chaperone</keyword>
<name>A0AAD7TGZ3_9APHY</name>
<dbReference type="Gene3D" id="1.10.287.110">
    <property type="entry name" value="DnaJ domain"/>
    <property type="match status" value="1"/>
</dbReference>
<evidence type="ECO:0000256" key="10">
    <source>
        <dbReference type="SAM" id="MobiDB-lite"/>
    </source>
</evidence>
<dbReference type="InterPro" id="IPR001623">
    <property type="entry name" value="DnaJ_domain"/>
</dbReference>
<keyword evidence="4" id="KW-0347">Helicase</keyword>
<feature type="region of interest" description="Disordered" evidence="10">
    <location>
        <begin position="1486"/>
        <end position="1540"/>
    </location>
</feature>
<dbReference type="Pfam" id="PF00271">
    <property type="entry name" value="Helicase_C"/>
    <property type="match status" value="1"/>
</dbReference>
<dbReference type="FunFam" id="3.40.50.300:FF:001714">
    <property type="entry name" value="ATP-dependent DEAD/H RNA helicase, putative"/>
    <property type="match status" value="1"/>
</dbReference>
<dbReference type="Gene3D" id="3.30.160.20">
    <property type="match status" value="1"/>
</dbReference>
<dbReference type="GO" id="GO:0044571">
    <property type="term" value="P:[2Fe-2S] cluster assembly"/>
    <property type="evidence" value="ECO:0007669"/>
    <property type="project" value="InterPro"/>
</dbReference>
<evidence type="ECO:0000256" key="8">
    <source>
        <dbReference type="ARBA" id="ARBA00060772"/>
    </source>
</evidence>
<feature type="domain" description="DRBM" evidence="12">
    <location>
        <begin position="396"/>
        <end position="469"/>
    </location>
</feature>
<dbReference type="NCBIfam" id="TIGR00714">
    <property type="entry name" value="hscB"/>
    <property type="match status" value="1"/>
</dbReference>
<dbReference type="Gene3D" id="3.40.50.300">
    <property type="entry name" value="P-loop containing nucleotide triphosphate hydrolases"/>
    <property type="match status" value="2"/>
</dbReference>
<dbReference type="InterPro" id="IPR007502">
    <property type="entry name" value="Helicase-assoc_dom"/>
</dbReference>
<dbReference type="CDD" id="cd18791">
    <property type="entry name" value="SF2_C_RHA"/>
    <property type="match status" value="1"/>
</dbReference>
<dbReference type="EMBL" id="JAPEVG010000615">
    <property type="protein sequence ID" value="KAJ8456945.1"/>
    <property type="molecule type" value="Genomic_DNA"/>
</dbReference>
<evidence type="ECO:0000256" key="1">
    <source>
        <dbReference type="ARBA" id="ARBA00010476"/>
    </source>
</evidence>
<dbReference type="InterPro" id="IPR036869">
    <property type="entry name" value="J_dom_sf"/>
</dbReference>
<dbReference type="InterPro" id="IPR001650">
    <property type="entry name" value="Helicase_C-like"/>
</dbReference>
<accession>A0AAD7TGZ3</accession>
<dbReference type="CDD" id="cd17917">
    <property type="entry name" value="DEXHc_RHA-like"/>
    <property type="match status" value="1"/>
</dbReference>
<dbReference type="GO" id="GO:0003723">
    <property type="term" value="F:RNA binding"/>
    <property type="evidence" value="ECO:0007669"/>
    <property type="project" value="UniProtKB-UniRule"/>
</dbReference>
<dbReference type="SMART" id="SM00490">
    <property type="entry name" value="HELICc"/>
    <property type="match status" value="1"/>
</dbReference>
<feature type="compositionally biased region" description="Polar residues" evidence="10">
    <location>
        <begin position="922"/>
        <end position="932"/>
    </location>
</feature>
<dbReference type="SMART" id="SM00487">
    <property type="entry name" value="DEXDc"/>
    <property type="match status" value="1"/>
</dbReference>
<evidence type="ECO:0000259" key="13">
    <source>
        <dbReference type="PROSITE" id="PS51192"/>
    </source>
</evidence>
<feature type="region of interest" description="Disordered" evidence="10">
    <location>
        <begin position="918"/>
        <end position="942"/>
    </location>
</feature>